<evidence type="ECO:0000313" key="2">
    <source>
        <dbReference type="Proteomes" id="UP000324222"/>
    </source>
</evidence>
<accession>A0A5B7K252</accession>
<organism evidence="1 2">
    <name type="scientific">Portunus trituberculatus</name>
    <name type="common">Swimming crab</name>
    <name type="synonym">Neptunus trituberculatus</name>
    <dbReference type="NCBI Taxonomy" id="210409"/>
    <lineage>
        <taxon>Eukaryota</taxon>
        <taxon>Metazoa</taxon>
        <taxon>Ecdysozoa</taxon>
        <taxon>Arthropoda</taxon>
        <taxon>Crustacea</taxon>
        <taxon>Multicrustacea</taxon>
        <taxon>Malacostraca</taxon>
        <taxon>Eumalacostraca</taxon>
        <taxon>Eucarida</taxon>
        <taxon>Decapoda</taxon>
        <taxon>Pleocyemata</taxon>
        <taxon>Brachyura</taxon>
        <taxon>Eubrachyura</taxon>
        <taxon>Portunoidea</taxon>
        <taxon>Portunidae</taxon>
        <taxon>Portuninae</taxon>
        <taxon>Portunus</taxon>
    </lineage>
</organism>
<evidence type="ECO:0000313" key="1">
    <source>
        <dbReference type="EMBL" id="MPC99487.1"/>
    </source>
</evidence>
<name>A0A5B7K252_PORTR</name>
<proteinExistence type="predicted"/>
<keyword evidence="2" id="KW-1185">Reference proteome</keyword>
<sequence>MHSAQAFGNRSRSSLLVTNIRRQTVPRNALLFLETCLCSPVSYKSEPQQMRQCGNVGNGILLCK</sequence>
<comment type="caution">
    <text evidence="1">The sequence shown here is derived from an EMBL/GenBank/DDBJ whole genome shotgun (WGS) entry which is preliminary data.</text>
</comment>
<dbReference type="AlphaFoldDB" id="A0A5B7K252"/>
<gene>
    <name evidence="1" type="ORF">E2C01_094903</name>
</gene>
<reference evidence="1 2" key="1">
    <citation type="submission" date="2019-05" db="EMBL/GenBank/DDBJ databases">
        <title>Another draft genome of Portunus trituberculatus and its Hox gene families provides insights of decapod evolution.</title>
        <authorList>
            <person name="Jeong J.-H."/>
            <person name="Song I."/>
            <person name="Kim S."/>
            <person name="Choi T."/>
            <person name="Kim D."/>
            <person name="Ryu S."/>
            <person name="Kim W."/>
        </authorList>
    </citation>
    <scope>NUCLEOTIDE SEQUENCE [LARGE SCALE GENOMIC DNA]</scope>
    <source>
        <tissue evidence="1">Muscle</tissue>
    </source>
</reference>
<dbReference type="EMBL" id="VSRR010118590">
    <property type="protein sequence ID" value="MPC99487.1"/>
    <property type="molecule type" value="Genomic_DNA"/>
</dbReference>
<protein>
    <submittedName>
        <fullName evidence="1">Uncharacterized protein</fullName>
    </submittedName>
</protein>
<dbReference type="Proteomes" id="UP000324222">
    <property type="component" value="Unassembled WGS sequence"/>
</dbReference>